<keyword evidence="1" id="KW-1133">Transmembrane helix</keyword>
<comment type="caution">
    <text evidence="2">The sequence shown here is derived from an EMBL/GenBank/DDBJ whole genome shotgun (WGS) entry which is preliminary data.</text>
</comment>
<dbReference type="EMBL" id="JACYTP010000006">
    <property type="protein sequence ID" value="MBD8513216.1"/>
    <property type="molecule type" value="Genomic_DNA"/>
</dbReference>
<keyword evidence="1" id="KW-0812">Transmembrane</keyword>
<evidence type="ECO:0000313" key="2">
    <source>
        <dbReference type="EMBL" id="MBD8513216.1"/>
    </source>
</evidence>
<dbReference type="Pfam" id="PF05137">
    <property type="entry name" value="PilN"/>
    <property type="match status" value="1"/>
</dbReference>
<dbReference type="PANTHER" id="PTHR40278">
    <property type="entry name" value="DNA UTILIZATION PROTEIN HOFN"/>
    <property type="match status" value="1"/>
</dbReference>
<sequence>MAQLDGGGCAAGYRLGQSGGFGGQRGADMLIPVNLLPWREAQRIAHARRFWYCLAATVVLAVLSMGSLRFYYGERTARQTSSNDRIQQQILALAPDLAKLADYQRQHQMYQSRLAAVSRWHHARFPLIHLLNHLPDLLPLSAGLERLTLKDNAIVLAGQTRQLAALPDFLARIERQEWVSRSQLHSVQRDNSAGSGEPLTAGDGAFQRFSVTMTLVSPLLGDVHD</sequence>
<keyword evidence="1" id="KW-0472">Membrane</keyword>
<dbReference type="Proteomes" id="UP000649768">
    <property type="component" value="Unassembled WGS sequence"/>
</dbReference>
<protein>
    <submittedName>
        <fullName evidence="2">PilN domain-containing protein</fullName>
    </submittedName>
</protein>
<reference evidence="2 3" key="1">
    <citation type="submission" date="2020-09" db="EMBL/GenBank/DDBJ databases">
        <title>Photobacterium sp. CAU 1568 isolated from sand of Sido Beach.</title>
        <authorList>
            <person name="Kim W."/>
        </authorList>
    </citation>
    <scope>NUCLEOTIDE SEQUENCE [LARGE SCALE GENOMIC DNA]</scope>
    <source>
        <strain evidence="2 3">CAU 1568</strain>
    </source>
</reference>
<gene>
    <name evidence="2" type="ORF">IFO68_11085</name>
</gene>
<organism evidence="2 3">
    <name type="scientific">Photobacterium arenosum</name>
    <dbReference type="NCBI Taxonomy" id="2774143"/>
    <lineage>
        <taxon>Bacteria</taxon>
        <taxon>Pseudomonadati</taxon>
        <taxon>Pseudomonadota</taxon>
        <taxon>Gammaproteobacteria</taxon>
        <taxon>Vibrionales</taxon>
        <taxon>Vibrionaceae</taxon>
        <taxon>Photobacterium</taxon>
    </lineage>
</organism>
<evidence type="ECO:0000313" key="3">
    <source>
        <dbReference type="Proteomes" id="UP000649768"/>
    </source>
</evidence>
<dbReference type="RefSeq" id="WP_192015941.1">
    <property type="nucleotide sequence ID" value="NZ_JACYTP010000006.1"/>
</dbReference>
<dbReference type="PANTHER" id="PTHR40278:SF1">
    <property type="entry name" value="DNA UTILIZATION PROTEIN HOFN"/>
    <property type="match status" value="1"/>
</dbReference>
<dbReference type="InterPro" id="IPR007813">
    <property type="entry name" value="PilN"/>
</dbReference>
<feature type="transmembrane region" description="Helical" evidence="1">
    <location>
        <begin position="50"/>
        <end position="72"/>
    </location>
</feature>
<name>A0ABR9BP42_9GAMM</name>
<proteinExistence type="predicted"/>
<dbReference type="InterPro" id="IPR052534">
    <property type="entry name" value="Extracell_DNA_Util/SecSys_Comp"/>
</dbReference>
<evidence type="ECO:0000256" key="1">
    <source>
        <dbReference type="SAM" id="Phobius"/>
    </source>
</evidence>
<accession>A0ABR9BP42</accession>
<keyword evidence="3" id="KW-1185">Reference proteome</keyword>